<evidence type="ECO:0000313" key="2">
    <source>
        <dbReference type="Proteomes" id="UP000821845"/>
    </source>
</evidence>
<protein>
    <submittedName>
        <fullName evidence="1">Uncharacterized protein</fullName>
    </submittedName>
</protein>
<gene>
    <name evidence="1" type="ORF">HPB50_025182</name>
</gene>
<dbReference type="Proteomes" id="UP000821845">
    <property type="component" value="Chromosome 1"/>
</dbReference>
<proteinExistence type="predicted"/>
<reference evidence="1" key="1">
    <citation type="submission" date="2020-05" db="EMBL/GenBank/DDBJ databases">
        <title>Large-scale comparative analyses of tick genomes elucidate their genetic diversity and vector capacities.</title>
        <authorList>
            <person name="Jia N."/>
            <person name="Wang J."/>
            <person name="Shi W."/>
            <person name="Du L."/>
            <person name="Sun Y."/>
            <person name="Zhan W."/>
            <person name="Jiang J."/>
            <person name="Wang Q."/>
            <person name="Zhang B."/>
            <person name="Ji P."/>
            <person name="Sakyi L.B."/>
            <person name="Cui X."/>
            <person name="Yuan T."/>
            <person name="Jiang B."/>
            <person name="Yang W."/>
            <person name="Lam T.T.-Y."/>
            <person name="Chang Q."/>
            <person name="Ding S."/>
            <person name="Wang X."/>
            <person name="Zhu J."/>
            <person name="Ruan X."/>
            <person name="Zhao L."/>
            <person name="Wei J."/>
            <person name="Que T."/>
            <person name="Du C."/>
            <person name="Cheng J."/>
            <person name="Dai P."/>
            <person name="Han X."/>
            <person name="Huang E."/>
            <person name="Gao Y."/>
            <person name="Liu J."/>
            <person name="Shao H."/>
            <person name="Ye R."/>
            <person name="Li L."/>
            <person name="Wei W."/>
            <person name="Wang X."/>
            <person name="Wang C."/>
            <person name="Yang T."/>
            <person name="Huo Q."/>
            <person name="Li W."/>
            <person name="Guo W."/>
            <person name="Chen H."/>
            <person name="Zhou L."/>
            <person name="Ni X."/>
            <person name="Tian J."/>
            <person name="Zhou Y."/>
            <person name="Sheng Y."/>
            <person name="Liu T."/>
            <person name="Pan Y."/>
            <person name="Xia L."/>
            <person name="Li J."/>
            <person name="Zhao F."/>
            <person name="Cao W."/>
        </authorList>
    </citation>
    <scope>NUCLEOTIDE SEQUENCE</scope>
    <source>
        <strain evidence="1">Hyas-2018</strain>
    </source>
</reference>
<dbReference type="EMBL" id="CM023481">
    <property type="protein sequence ID" value="KAH6948586.1"/>
    <property type="molecule type" value="Genomic_DNA"/>
</dbReference>
<comment type="caution">
    <text evidence="1">The sequence shown here is derived from an EMBL/GenBank/DDBJ whole genome shotgun (WGS) entry which is preliminary data.</text>
</comment>
<sequence length="215" mass="24180">MTSAELTTEDILQTIQDYEGSDDGVDGVADNEGSHHVCDCAIKGNVTPRGHHRLYKKLAITACDQCSTLGKMLRNPFCFIVQEELLKCGDIESNPGPNMTEKEMLQQILLGQNALKSNRTQLSAHEKQALKRRCFAFIKLYAYNLKKELPNATSLLRKLRALEQELRYLRQLVGTASEQPLLEFWTKIHGYKDPPGTNHMVHLAEGAMKLLILVS</sequence>
<organism evidence="1 2">
    <name type="scientific">Hyalomma asiaticum</name>
    <name type="common">Tick</name>
    <dbReference type="NCBI Taxonomy" id="266040"/>
    <lineage>
        <taxon>Eukaryota</taxon>
        <taxon>Metazoa</taxon>
        <taxon>Ecdysozoa</taxon>
        <taxon>Arthropoda</taxon>
        <taxon>Chelicerata</taxon>
        <taxon>Arachnida</taxon>
        <taxon>Acari</taxon>
        <taxon>Parasitiformes</taxon>
        <taxon>Ixodida</taxon>
        <taxon>Ixodoidea</taxon>
        <taxon>Ixodidae</taxon>
        <taxon>Hyalomminae</taxon>
        <taxon>Hyalomma</taxon>
    </lineage>
</organism>
<accession>A0ACB7TN40</accession>
<evidence type="ECO:0000313" key="1">
    <source>
        <dbReference type="EMBL" id="KAH6948586.1"/>
    </source>
</evidence>
<keyword evidence="2" id="KW-1185">Reference proteome</keyword>
<name>A0ACB7TN40_HYAAI</name>